<dbReference type="GO" id="GO:0008506">
    <property type="term" value="F:sucrose:proton symporter activity"/>
    <property type="evidence" value="ECO:0007669"/>
    <property type="project" value="TreeGrafter"/>
</dbReference>
<reference evidence="10" key="1">
    <citation type="journal article" date="2010" name="Nature">
        <title>The Amphimedon queenslandica genome and the evolution of animal complexity.</title>
        <authorList>
            <person name="Srivastava M."/>
            <person name="Simakov O."/>
            <person name="Chapman J."/>
            <person name="Fahey B."/>
            <person name="Gauthier M.E."/>
            <person name="Mitros T."/>
            <person name="Richards G.S."/>
            <person name="Conaco C."/>
            <person name="Dacre M."/>
            <person name="Hellsten U."/>
            <person name="Larroux C."/>
            <person name="Putnam N.H."/>
            <person name="Stanke M."/>
            <person name="Adamska M."/>
            <person name="Darling A."/>
            <person name="Degnan S.M."/>
            <person name="Oakley T.H."/>
            <person name="Plachetzki D.C."/>
            <person name="Zhai Y."/>
            <person name="Adamski M."/>
            <person name="Calcino A."/>
            <person name="Cummins S.F."/>
            <person name="Goodstein D.M."/>
            <person name="Harris C."/>
            <person name="Jackson D.J."/>
            <person name="Leys S.P."/>
            <person name="Shu S."/>
            <person name="Woodcroft B.J."/>
            <person name="Vervoort M."/>
            <person name="Kosik K.S."/>
            <person name="Manning G."/>
            <person name="Degnan B.M."/>
            <person name="Rokhsar D.S."/>
        </authorList>
    </citation>
    <scope>NUCLEOTIDE SEQUENCE [LARGE SCALE GENOMIC DNA]</scope>
</reference>
<dbReference type="PANTHER" id="PTHR19432:SF35">
    <property type="entry name" value="SOLUTE CARRIER FAMILY 45 MEMBER 3 ISOFORM X1"/>
    <property type="match status" value="1"/>
</dbReference>
<dbReference type="Pfam" id="PF07690">
    <property type="entry name" value="MFS_1"/>
    <property type="match status" value="1"/>
</dbReference>
<dbReference type="PANTHER" id="PTHR19432">
    <property type="entry name" value="SUGAR TRANSPORTER"/>
    <property type="match status" value="1"/>
</dbReference>
<feature type="compositionally biased region" description="Basic and acidic residues" evidence="7">
    <location>
        <begin position="234"/>
        <end position="244"/>
    </location>
</feature>
<keyword evidence="4 8" id="KW-1133">Transmembrane helix</keyword>
<dbReference type="InterPro" id="IPR036259">
    <property type="entry name" value="MFS_trans_sf"/>
</dbReference>
<evidence type="ECO:0000256" key="7">
    <source>
        <dbReference type="SAM" id="MobiDB-lite"/>
    </source>
</evidence>
<dbReference type="OrthoDB" id="28755at2759"/>
<dbReference type="EnsemblMetazoa" id="XM_020003191.1">
    <property type="protein sequence ID" value="XP_019858750.1"/>
    <property type="gene ID" value="LOC105314628"/>
</dbReference>
<dbReference type="OMA" id="HAKNCFC"/>
<dbReference type="Gene3D" id="1.20.1250.20">
    <property type="entry name" value="MFS general substrate transporter like domains"/>
    <property type="match status" value="1"/>
</dbReference>
<keyword evidence="2" id="KW-0813">Transport</keyword>
<feature type="transmembrane region" description="Helical" evidence="8">
    <location>
        <begin position="470"/>
        <end position="491"/>
    </location>
</feature>
<evidence type="ECO:0000256" key="2">
    <source>
        <dbReference type="ARBA" id="ARBA00022448"/>
    </source>
</evidence>
<evidence type="ECO:0000256" key="3">
    <source>
        <dbReference type="ARBA" id="ARBA00022692"/>
    </source>
</evidence>
<proteinExistence type="inferred from homology"/>
<name>A0A1X7TMC7_AMPQE</name>
<evidence type="ECO:0000313" key="9">
    <source>
        <dbReference type="EnsemblMetazoa" id="Aqu2.1.16099_001"/>
    </source>
</evidence>
<feature type="transmembrane region" description="Helical" evidence="8">
    <location>
        <begin position="83"/>
        <end position="105"/>
    </location>
</feature>
<comment type="subcellular location">
    <subcellularLocation>
        <location evidence="1">Membrane</location>
        <topology evidence="1">Multi-pass membrane protein</topology>
    </subcellularLocation>
</comment>
<feature type="transmembrane region" description="Helical" evidence="8">
    <location>
        <begin position="38"/>
        <end position="62"/>
    </location>
</feature>
<evidence type="ECO:0000256" key="4">
    <source>
        <dbReference type="ARBA" id="ARBA00022989"/>
    </source>
</evidence>
<keyword evidence="10" id="KW-1185">Reference proteome</keyword>
<dbReference type="FunCoup" id="A0A1X7TMC7">
    <property type="interactions" value="293"/>
</dbReference>
<gene>
    <name evidence="9" type="primary">105314628</name>
</gene>
<feature type="transmembrane region" description="Helical" evidence="8">
    <location>
        <begin position="434"/>
        <end position="458"/>
    </location>
</feature>
<protein>
    <recommendedName>
        <fullName evidence="11">Major facilitator superfamily (MFS) profile domain-containing protein</fullName>
    </recommendedName>
</protein>
<dbReference type="InterPro" id="IPR011701">
    <property type="entry name" value="MFS"/>
</dbReference>
<dbReference type="Proteomes" id="UP000007879">
    <property type="component" value="Unassembled WGS sequence"/>
</dbReference>
<keyword evidence="5 8" id="KW-0472">Membrane</keyword>
<sequence>MEEERAKVPLWRLFLLSASTGALDLGYAVEGAYIIPFMVASGLSLTLSTVLITLSPIMGLLFQGFIGAVSDKCTCSWGRRRPFIVLFSLTAVLGFGPLPYCYYIDTFSLKLIVIVVCVFLLDFSCGLLMLPTRAYLLDVVPVSQSKTGNFIISVAVGVGAALGFGLGAVDWSVVTSTSISIEHQSQIVFGLTSVVFIMAMICTILSVKEQNPSVLEAHIKSTGATSVPEQETAFNEKRSEDAEKQTLMSDKPKKKCLPGSDKICKTFAESTIGVLKFAYYMSYDMWFVWLMSVFAFASDFSFVYGFTTFVGLAVYKGDSSSPEGSESYDLYTKGVRMGSLGLAIATVCCSVMSLILDYITRWIRLKTVLLIAIAAFVCALCLLMYCRELYQVYILAAMYGPFFGTILTVPFAIIPMYQKTNKLFRKEWTNKPPLVEGVAVATMNTALLTGQIIASLVIGPVVDAMGDVNYFMLIPCLFGSLSFLISLPFTFPAIKSE</sequence>
<dbReference type="GO" id="GO:0016020">
    <property type="term" value="C:membrane"/>
    <property type="evidence" value="ECO:0007669"/>
    <property type="project" value="UniProtKB-SubCell"/>
</dbReference>
<evidence type="ECO:0000256" key="8">
    <source>
        <dbReference type="SAM" id="Phobius"/>
    </source>
</evidence>
<feature type="transmembrane region" description="Helical" evidence="8">
    <location>
        <begin position="111"/>
        <end position="130"/>
    </location>
</feature>
<feature type="region of interest" description="Disordered" evidence="7">
    <location>
        <begin position="226"/>
        <end position="245"/>
    </location>
</feature>
<accession>A0A1X7TMC7</accession>
<feature type="transmembrane region" description="Helical" evidence="8">
    <location>
        <begin position="335"/>
        <end position="356"/>
    </location>
</feature>
<evidence type="ECO:0000313" key="10">
    <source>
        <dbReference type="Proteomes" id="UP000007879"/>
    </source>
</evidence>
<feature type="transmembrane region" description="Helical" evidence="8">
    <location>
        <begin position="186"/>
        <end position="207"/>
    </location>
</feature>
<dbReference type="InParanoid" id="A0A1X7TMC7"/>
<evidence type="ECO:0000256" key="6">
    <source>
        <dbReference type="ARBA" id="ARBA00038193"/>
    </source>
</evidence>
<keyword evidence="3 8" id="KW-0812">Transmembrane</keyword>
<feature type="transmembrane region" description="Helical" evidence="8">
    <location>
        <begin position="368"/>
        <end position="385"/>
    </location>
</feature>
<dbReference type="eggNOG" id="KOG0637">
    <property type="taxonomic scope" value="Eukaryota"/>
</dbReference>
<dbReference type="KEGG" id="aqu:105314628"/>
<dbReference type="SUPFAM" id="SSF103473">
    <property type="entry name" value="MFS general substrate transporter"/>
    <property type="match status" value="1"/>
</dbReference>
<evidence type="ECO:0000256" key="1">
    <source>
        <dbReference type="ARBA" id="ARBA00004141"/>
    </source>
</evidence>
<dbReference type="EnsemblMetazoa" id="Aqu2.1.16099_001">
    <property type="protein sequence ID" value="Aqu2.1.16099_001"/>
    <property type="gene ID" value="Aqu2.1.16099"/>
</dbReference>
<feature type="transmembrane region" description="Helical" evidence="8">
    <location>
        <begin position="150"/>
        <end position="174"/>
    </location>
</feature>
<organism evidence="9">
    <name type="scientific">Amphimedon queenslandica</name>
    <name type="common">Sponge</name>
    <dbReference type="NCBI Taxonomy" id="400682"/>
    <lineage>
        <taxon>Eukaryota</taxon>
        <taxon>Metazoa</taxon>
        <taxon>Porifera</taxon>
        <taxon>Demospongiae</taxon>
        <taxon>Heteroscleromorpha</taxon>
        <taxon>Haplosclerida</taxon>
        <taxon>Niphatidae</taxon>
        <taxon>Amphimedon</taxon>
    </lineage>
</organism>
<reference evidence="9" key="2">
    <citation type="submission" date="2017-05" db="UniProtKB">
        <authorList>
            <consortium name="EnsemblMetazoa"/>
        </authorList>
    </citation>
    <scope>IDENTIFICATION</scope>
</reference>
<comment type="similarity">
    <text evidence="6">Belongs to the glycoside-pentoside-hexuronide (GPH) cation symporter transporter (TC 2.A.2) family.</text>
</comment>
<feature type="transmembrane region" description="Helical" evidence="8">
    <location>
        <begin position="391"/>
        <end position="413"/>
    </location>
</feature>
<feature type="transmembrane region" description="Helical" evidence="8">
    <location>
        <begin position="286"/>
        <end position="315"/>
    </location>
</feature>
<evidence type="ECO:0008006" key="11">
    <source>
        <dbReference type="Google" id="ProtNLM"/>
    </source>
</evidence>
<evidence type="ECO:0000256" key="5">
    <source>
        <dbReference type="ARBA" id="ARBA00023136"/>
    </source>
</evidence>
<dbReference type="AlphaFoldDB" id="A0A1X7TMC7"/>